<keyword evidence="3" id="KW-0539">Nucleus</keyword>
<dbReference type="InterPro" id="IPR051651">
    <property type="entry name" value="DMTF1_DNA-bind_reg"/>
</dbReference>
<feature type="domain" description="Myb-like" evidence="5">
    <location>
        <begin position="350"/>
        <end position="399"/>
    </location>
</feature>
<dbReference type="GO" id="GO:0005634">
    <property type="term" value="C:nucleus"/>
    <property type="evidence" value="ECO:0007669"/>
    <property type="project" value="UniProtKB-SubCell"/>
</dbReference>
<dbReference type="OrthoDB" id="39591at2759"/>
<keyword evidence="7" id="KW-0371">Homeobox</keyword>
<evidence type="ECO:0000313" key="8">
    <source>
        <dbReference type="Proteomes" id="UP000078544"/>
    </source>
</evidence>
<dbReference type="AlphaFoldDB" id="A0A166NUB3"/>
<dbReference type="PROSITE" id="PS50090">
    <property type="entry name" value="MYB_LIKE"/>
    <property type="match status" value="2"/>
</dbReference>
<feature type="compositionally biased region" description="Low complexity" evidence="4">
    <location>
        <begin position="723"/>
        <end position="745"/>
    </location>
</feature>
<reference evidence="7 8" key="1">
    <citation type="journal article" date="2016" name="Genome Biol. Evol.">
        <title>Divergent and convergent evolution of fungal pathogenicity.</title>
        <authorList>
            <person name="Shang Y."/>
            <person name="Xiao G."/>
            <person name="Zheng P."/>
            <person name="Cen K."/>
            <person name="Zhan S."/>
            <person name="Wang C."/>
        </authorList>
    </citation>
    <scope>NUCLEOTIDE SEQUENCE [LARGE SCALE GENOMIC DNA]</scope>
    <source>
        <strain evidence="7 8">RCEF 2490</strain>
    </source>
</reference>
<comment type="caution">
    <text evidence="7">The sequence shown here is derived from an EMBL/GenBank/DDBJ whole genome shotgun (WGS) entry which is preliminary data.</text>
</comment>
<feature type="compositionally biased region" description="Acidic residues" evidence="4">
    <location>
        <begin position="623"/>
        <end position="637"/>
    </location>
</feature>
<evidence type="ECO:0000256" key="3">
    <source>
        <dbReference type="ARBA" id="ARBA00023242"/>
    </source>
</evidence>
<dbReference type="Pfam" id="PF00249">
    <property type="entry name" value="Myb_DNA-binding"/>
    <property type="match status" value="1"/>
</dbReference>
<feature type="compositionally biased region" description="Basic residues" evidence="4">
    <location>
        <begin position="760"/>
        <end position="769"/>
    </location>
</feature>
<feature type="compositionally biased region" description="Low complexity" evidence="4">
    <location>
        <begin position="648"/>
        <end position="660"/>
    </location>
</feature>
<comment type="subcellular location">
    <subcellularLocation>
        <location evidence="1">Nucleus</location>
    </subcellularLocation>
</comment>
<feature type="region of interest" description="Disordered" evidence="4">
    <location>
        <begin position="54"/>
        <end position="275"/>
    </location>
</feature>
<gene>
    <name evidence="7" type="ORF">AAL_06076</name>
</gene>
<evidence type="ECO:0000256" key="1">
    <source>
        <dbReference type="ARBA" id="ARBA00004123"/>
    </source>
</evidence>
<feature type="domain" description="HTH myb-type" evidence="6">
    <location>
        <begin position="350"/>
        <end position="403"/>
    </location>
</feature>
<feature type="region of interest" description="Disordered" evidence="4">
    <location>
        <begin position="1"/>
        <end position="37"/>
    </location>
</feature>
<feature type="compositionally biased region" description="Basic and acidic residues" evidence="4">
    <location>
        <begin position="260"/>
        <end position="270"/>
    </location>
</feature>
<dbReference type="PANTHER" id="PTHR46380:SF2">
    <property type="entry name" value="CYCLIN-D-BINDING MYB-LIKE TRANSCRIPTION FACTOR 1"/>
    <property type="match status" value="1"/>
</dbReference>
<feature type="compositionally biased region" description="Acidic residues" evidence="4">
    <location>
        <begin position="713"/>
        <end position="722"/>
    </location>
</feature>
<dbReference type="InterPro" id="IPR009057">
    <property type="entry name" value="Homeodomain-like_sf"/>
</dbReference>
<feature type="compositionally biased region" description="Basic and acidic residues" evidence="4">
    <location>
        <begin position="780"/>
        <end position="792"/>
    </location>
</feature>
<name>A0A166NUB3_9HYPO</name>
<evidence type="ECO:0000256" key="4">
    <source>
        <dbReference type="SAM" id="MobiDB-lite"/>
    </source>
</evidence>
<dbReference type="CDD" id="cd00167">
    <property type="entry name" value="SANT"/>
    <property type="match status" value="2"/>
</dbReference>
<dbReference type="Gene3D" id="1.10.10.60">
    <property type="entry name" value="Homeodomain-like"/>
    <property type="match status" value="2"/>
</dbReference>
<dbReference type="EMBL" id="AZGY01000015">
    <property type="protein sequence ID" value="KZZ92450.1"/>
    <property type="molecule type" value="Genomic_DNA"/>
</dbReference>
<dbReference type="SMART" id="SM00717">
    <property type="entry name" value="SANT"/>
    <property type="match status" value="2"/>
</dbReference>
<feature type="region of interest" description="Disordered" evidence="4">
    <location>
        <begin position="612"/>
        <end position="806"/>
    </location>
</feature>
<dbReference type="STRING" id="1081109.A0A166NUB3"/>
<accession>A0A166NUB3</accession>
<evidence type="ECO:0000259" key="5">
    <source>
        <dbReference type="PROSITE" id="PS50090"/>
    </source>
</evidence>
<evidence type="ECO:0000313" key="7">
    <source>
        <dbReference type="EMBL" id="KZZ92450.1"/>
    </source>
</evidence>
<dbReference type="PROSITE" id="PS51294">
    <property type="entry name" value="HTH_MYB"/>
    <property type="match status" value="1"/>
</dbReference>
<feature type="compositionally biased region" description="Low complexity" evidence="4">
    <location>
        <begin position="160"/>
        <end position="170"/>
    </location>
</feature>
<feature type="compositionally biased region" description="Basic residues" evidence="4">
    <location>
        <begin position="117"/>
        <end position="127"/>
    </location>
</feature>
<sequence>MAAVTENDGQSIASRDGSENDGELDGIPGADIDFGPIEMFNSNALPATFSSSAAQAVMTEDAPQPQSPNLPKRTRKRRSSADGALTNSGAVERGLSPEGSQGAMEGGDQQQEPSSKDRRKSKKRKKTKDFEDSGNQPDEPESMETRMETPADSPQDQLHSEAAAASSVSESPKKRKSPTAVDGKRRKKAKPTFFEAPLPDIAEDDDDAYGELPSPSAMTPKARNRTKRAARKESRGRKPRKQRLSQSMRGNPEDDDADEPYGRPRGERKNRLLGYTQGRFSDAELARIARAVENFRANHSLTQQEVNELLHKPGGTAAGETNAQLWAQIFAECPDRHRQKVINITRKKFHNFVARGTWTPSQDAELAELINVHGTKWSKIAGMINRHPEDLRDRYRNYIVCGANQRKDAWDDPEEARLTQYVMDSMQAIDELRSNEPTRALLKKSYEELIDWQDISERMGRTRSRLQCITKWKSMNLRTNGKDRLVSSQADAQISFRLEKARRQIKSMPGEERLRLVLAIRATAAGTDVKIPWTKLVDKMFRNKWHRNTQMLLWRRLRNQVSNSEELSVRDVAQQLVDYYNHEGELPEVPDEQYDDADEMQFLQVVTPEPALKTADGEGQEPISEEFVGDSGGEDETAQANGEADGDAAAQSILQAQSQEEQVEEELSIDPALHEATPLIEKPTPAKRTANKATTPRKSRARQQPAVSQTTEPQEEGGDEEAASAAAAAAAAAAATAAVATEVASSMMGTQDSEANGDKPRKRKKKQPKQKQPPPSAARAVERGPSAERSDSVMDDLEDLPARVTA</sequence>
<organism evidence="7 8">
    <name type="scientific">Moelleriella libera RCEF 2490</name>
    <dbReference type="NCBI Taxonomy" id="1081109"/>
    <lineage>
        <taxon>Eukaryota</taxon>
        <taxon>Fungi</taxon>
        <taxon>Dikarya</taxon>
        <taxon>Ascomycota</taxon>
        <taxon>Pezizomycotina</taxon>
        <taxon>Sordariomycetes</taxon>
        <taxon>Hypocreomycetidae</taxon>
        <taxon>Hypocreales</taxon>
        <taxon>Clavicipitaceae</taxon>
        <taxon>Moelleriella</taxon>
    </lineage>
</organism>
<keyword evidence="8" id="KW-1185">Reference proteome</keyword>
<proteinExistence type="predicted"/>
<feature type="domain" description="Myb-like" evidence="5">
    <location>
        <begin position="402"/>
        <end position="476"/>
    </location>
</feature>
<evidence type="ECO:0000256" key="2">
    <source>
        <dbReference type="ARBA" id="ARBA00023125"/>
    </source>
</evidence>
<dbReference type="Proteomes" id="UP000078544">
    <property type="component" value="Unassembled WGS sequence"/>
</dbReference>
<dbReference type="GO" id="GO:0000976">
    <property type="term" value="F:transcription cis-regulatory region binding"/>
    <property type="evidence" value="ECO:0007669"/>
    <property type="project" value="TreeGrafter"/>
</dbReference>
<dbReference type="SUPFAM" id="SSF46689">
    <property type="entry name" value="Homeodomain-like"/>
    <property type="match status" value="1"/>
</dbReference>
<feature type="compositionally biased region" description="Basic residues" evidence="4">
    <location>
        <begin position="222"/>
        <end position="243"/>
    </location>
</feature>
<dbReference type="InterPro" id="IPR017930">
    <property type="entry name" value="Myb_dom"/>
</dbReference>
<dbReference type="InterPro" id="IPR001005">
    <property type="entry name" value="SANT/Myb"/>
</dbReference>
<dbReference type="PANTHER" id="PTHR46380">
    <property type="entry name" value="CYCLIN-D-BINDING MYB-LIKE TRANSCRIPTION FACTOR 1"/>
    <property type="match status" value="1"/>
</dbReference>
<protein>
    <submittedName>
        <fullName evidence="7">Homeodomain-like protein</fullName>
    </submittedName>
</protein>
<keyword evidence="2 7" id="KW-0238">DNA-binding</keyword>
<evidence type="ECO:0000259" key="6">
    <source>
        <dbReference type="PROSITE" id="PS51294"/>
    </source>
</evidence>
<dbReference type="GO" id="GO:0003700">
    <property type="term" value="F:DNA-binding transcription factor activity"/>
    <property type="evidence" value="ECO:0007669"/>
    <property type="project" value="TreeGrafter"/>
</dbReference>